<name>J3KX97_ORYBR</name>
<evidence type="ECO:0000313" key="1">
    <source>
        <dbReference type="EnsemblPlants" id="OB01G16030.1"/>
    </source>
</evidence>
<keyword evidence="2" id="KW-1185">Reference proteome</keyword>
<sequence>PAIDDDLLDELMQSGPEDEANDRKFEETIATLASIATKYLDDPDPPSPELLDWAVGPELTVRRMAGDFASKLADFRRGLSVFSGTGRPEEAALRKNAAWLDARCAEATEIVSAMRPLQDKHL</sequence>
<protein>
    <submittedName>
        <fullName evidence="1">Uncharacterized protein</fullName>
    </submittedName>
</protein>
<reference evidence="1" key="1">
    <citation type="journal article" date="2013" name="Nat. Commun.">
        <title>Whole-genome sequencing of Oryza brachyantha reveals mechanisms underlying Oryza genome evolution.</title>
        <authorList>
            <person name="Chen J."/>
            <person name="Huang Q."/>
            <person name="Gao D."/>
            <person name="Wang J."/>
            <person name="Lang Y."/>
            <person name="Liu T."/>
            <person name="Li B."/>
            <person name="Bai Z."/>
            <person name="Luis Goicoechea J."/>
            <person name="Liang C."/>
            <person name="Chen C."/>
            <person name="Zhang W."/>
            <person name="Sun S."/>
            <person name="Liao Y."/>
            <person name="Zhang X."/>
            <person name="Yang L."/>
            <person name="Song C."/>
            <person name="Wang M."/>
            <person name="Shi J."/>
            <person name="Liu G."/>
            <person name="Liu J."/>
            <person name="Zhou H."/>
            <person name="Zhou W."/>
            <person name="Yu Q."/>
            <person name="An N."/>
            <person name="Chen Y."/>
            <person name="Cai Q."/>
            <person name="Wang B."/>
            <person name="Liu B."/>
            <person name="Min J."/>
            <person name="Huang Y."/>
            <person name="Wu H."/>
            <person name="Li Z."/>
            <person name="Zhang Y."/>
            <person name="Yin Y."/>
            <person name="Song W."/>
            <person name="Jiang J."/>
            <person name="Jackson S.A."/>
            <person name="Wing R.A."/>
            <person name="Wang J."/>
            <person name="Chen M."/>
        </authorList>
    </citation>
    <scope>NUCLEOTIDE SEQUENCE [LARGE SCALE GENOMIC DNA]</scope>
    <source>
        <strain evidence="1">cv. IRGC 101232</strain>
    </source>
</reference>
<accession>J3KX97</accession>
<dbReference type="Proteomes" id="UP000006038">
    <property type="component" value="Chromosome 1"/>
</dbReference>
<dbReference type="EnsemblPlants" id="OB01G16030.1">
    <property type="protein sequence ID" value="OB01G16030.1"/>
    <property type="gene ID" value="OB01G16030"/>
</dbReference>
<dbReference type="Gramene" id="OB01G16030.1">
    <property type="protein sequence ID" value="OB01G16030.1"/>
    <property type="gene ID" value="OB01G16030"/>
</dbReference>
<dbReference type="HOGENOM" id="CLU_165207_0_0_1"/>
<dbReference type="eggNOG" id="ENOG502R5T7">
    <property type="taxonomic scope" value="Eukaryota"/>
</dbReference>
<evidence type="ECO:0000313" key="2">
    <source>
        <dbReference type="Proteomes" id="UP000006038"/>
    </source>
</evidence>
<dbReference type="PANTHER" id="PTHR33890">
    <property type="entry name" value="OS10G0571000 PROTEIN"/>
    <property type="match status" value="1"/>
</dbReference>
<dbReference type="OMA" id="VRSRKVX"/>
<proteinExistence type="predicted"/>
<dbReference type="PANTHER" id="PTHR33890:SF5">
    <property type="entry name" value="OS10G0571000 PROTEIN"/>
    <property type="match status" value="1"/>
</dbReference>
<dbReference type="AlphaFoldDB" id="J3KX97"/>
<organism evidence="1">
    <name type="scientific">Oryza brachyantha</name>
    <name type="common">malo sina</name>
    <dbReference type="NCBI Taxonomy" id="4533"/>
    <lineage>
        <taxon>Eukaryota</taxon>
        <taxon>Viridiplantae</taxon>
        <taxon>Streptophyta</taxon>
        <taxon>Embryophyta</taxon>
        <taxon>Tracheophyta</taxon>
        <taxon>Spermatophyta</taxon>
        <taxon>Magnoliopsida</taxon>
        <taxon>Liliopsida</taxon>
        <taxon>Poales</taxon>
        <taxon>Poaceae</taxon>
        <taxon>BOP clade</taxon>
        <taxon>Oryzoideae</taxon>
        <taxon>Oryzeae</taxon>
        <taxon>Oryzinae</taxon>
        <taxon>Oryza</taxon>
    </lineage>
</organism>
<reference evidence="1" key="2">
    <citation type="submission" date="2013-04" db="UniProtKB">
        <authorList>
            <consortium name="EnsemblPlants"/>
        </authorList>
    </citation>
    <scope>IDENTIFICATION</scope>
</reference>